<evidence type="ECO:0000313" key="2">
    <source>
        <dbReference type="Proteomes" id="UP000050794"/>
    </source>
</evidence>
<protein>
    <submittedName>
        <fullName evidence="1 3">Uncharacterized protein</fullName>
    </submittedName>
</protein>
<dbReference type="EMBL" id="UYWY01002000">
    <property type="protein sequence ID" value="VDM27562.1"/>
    <property type="molecule type" value="Genomic_DNA"/>
</dbReference>
<evidence type="ECO:0000313" key="3">
    <source>
        <dbReference type="WBParaSite" id="TCNE_0000215401-mRNA-1"/>
    </source>
</evidence>
<accession>A0A183U0Y4</accession>
<reference evidence="1 2" key="2">
    <citation type="submission" date="2018-11" db="EMBL/GenBank/DDBJ databases">
        <authorList>
            <consortium name="Pathogen Informatics"/>
        </authorList>
    </citation>
    <scope>NUCLEOTIDE SEQUENCE [LARGE SCALE GENOMIC DNA]</scope>
</reference>
<dbReference type="Proteomes" id="UP000050794">
    <property type="component" value="Unassembled WGS sequence"/>
</dbReference>
<name>A0A183U0Y4_TOXCA</name>
<gene>
    <name evidence="1" type="ORF">TCNE_LOCUS2154</name>
</gene>
<organism evidence="2 3">
    <name type="scientific">Toxocara canis</name>
    <name type="common">Canine roundworm</name>
    <dbReference type="NCBI Taxonomy" id="6265"/>
    <lineage>
        <taxon>Eukaryota</taxon>
        <taxon>Metazoa</taxon>
        <taxon>Ecdysozoa</taxon>
        <taxon>Nematoda</taxon>
        <taxon>Chromadorea</taxon>
        <taxon>Rhabditida</taxon>
        <taxon>Spirurina</taxon>
        <taxon>Ascaridomorpha</taxon>
        <taxon>Ascaridoidea</taxon>
        <taxon>Toxocaridae</taxon>
        <taxon>Toxocara</taxon>
    </lineage>
</organism>
<evidence type="ECO:0000313" key="1">
    <source>
        <dbReference type="EMBL" id="VDM27562.1"/>
    </source>
</evidence>
<dbReference type="AlphaFoldDB" id="A0A183U0Y4"/>
<sequence>MRPLLTTSSRRRLPSQICGASTIDCNWASRNGAGDKYRAEGKEQQGGRGVIVCGKRRSFHVTTRVYFHRERPTESLSRFDVSVQQE</sequence>
<dbReference type="WBParaSite" id="TCNE_0000215401-mRNA-1">
    <property type="protein sequence ID" value="TCNE_0000215401-mRNA-1"/>
    <property type="gene ID" value="TCNE_0000215401"/>
</dbReference>
<proteinExistence type="predicted"/>
<keyword evidence="2" id="KW-1185">Reference proteome</keyword>
<reference evidence="3" key="1">
    <citation type="submission" date="2016-06" db="UniProtKB">
        <authorList>
            <consortium name="WormBaseParasite"/>
        </authorList>
    </citation>
    <scope>IDENTIFICATION</scope>
</reference>